<dbReference type="InterPro" id="IPR012001">
    <property type="entry name" value="Thiamin_PyroP_enz_TPP-bd_dom"/>
</dbReference>
<evidence type="ECO:0000259" key="7">
    <source>
        <dbReference type="Pfam" id="PF02776"/>
    </source>
</evidence>
<evidence type="ECO:0000313" key="8">
    <source>
        <dbReference type="EMBL" id="MBB4957657.1"/>
    </source>
</evidence>
<proteinExistence type="inferred from homology"/>
<dbReference type="SUPFAM" id="SSF52467">
    <property type="entry name" value="DHS-like NAD/FAD-binding domain"/>
    <property type="match status" value="1"/>
</dbReference>
<comment type="cofactor">
    <cofactor evidence="1">
        <name>thiamine diphosphate</name>
        <dbReference type="ChEBI" id="CHEBI:58937"/>
    </cofactor>
</comment>
<dbReference type="GO" id="GO:0003984">
    <property type="term" value="F:acetolactate synthase activity"/>
    <property type="evidence" value="ECO:0007669"/>
    <property type="project" value="UniProtKB-EC"/>
</dbReference>
<evidence type="ECO:0000256" key="3">
    <source>
        <dbReference type="ARBA" id="ARBA00023052"/>
    </source>
</evidence>
<comment type="similarity">
    <text evidence="2 4">Belongs to the TPP enzyme family.</text>
</comment>
<keyword evidence="3 4" id="KW-0786">Thiamine pyrophosphate</keyword>
<evidence type="ECO:0000256" key="1">
    <source>
        <dbReference type="ARBA" id="ARBA00001964"/>
    </source>
</evidence>
<sequence length="548" mass="57157">MTERIEGNGGDLVLAALRGYGVREMFTLSGGHVFPLYDAAHRAGDAADGQPVMRIVDVRHEQSAVFAAEAVAKLQRRPGLAVLTAGPGVTNGISGLTSAYFNASPVLVLGGRAPAFRWGSGSLQEIDHVPLVAPVTKHAATVFATEDVPAAINTALTAALRPHRGPAFLDLPLEVVFSTADVDLPAVPVIAPIEPDPEEVAKAARLIAAAQRPVIVAGSDVYAGDAVTALRAAAEALGVPVFTNGMGRGALPPEHPLAFAKSRRTALKGADVIVVVGTPLDFRLSFGDFGDAQVVHIVDAPEQRAGHVAPAAAPVGDLRLILSALADHPGDRTDHTDWIAELRVAEDAAKAKHAGEMAADSDPIRPARIYGELRQVLDRDAITIGDGGDFVSYAGRYLEPALPGTWLDPGPYGCLGTGMGYAMGARITHPDRQVCVLMGDGAAGFSLMDVESLVRQKLPVVIVVGNNGIWGLEKHPMQAMYGYDVAADLQPGLRYDDVVTALGGAGETVAKAADLGPALKRAFDAGVPYLVNVLTDPTDAYPRSSNLA</sequence>
<dbReference type="Gene3D" id="3.40.50.1220">
    <property type="entry name" value="TPP-binding domain"/>
    <property type="match status" value="1"/>
</dbReference>
<dbReference type="GO" id="GO:0005948">
    <property type="term" value="C:acetolactate synthase complex"/>
    <property type="evidence" value="ECO:0007669"/>
    <property type="project" value="TreeGrafter"/>
</dbReference>
<dbReference type="CDD" id="cd07035">
    <property type="entry name" value="TPP_PYR_POX_like"/>
    <property type="match status" value="1"/>
</dbReference>
<feature type="domain" description="Thiamine pyrophosphate enzyme N-terminal TPP-binding" evidence="7">
    <location>
        <begin position="8"/>
        <end position="129"/>
    </location>
</feature>
<dbReference type="InterPro" id="IPR045229">
    <property type="entry name" value="TPP_enz"/>
</dbReference>
<dbReference type="EMBL" id="JACHJW010000001">
    <property type="protein sequence ID" value="MBB4957657.1"/>
    <property type="molecule type" value="Genomic_DNA"/>
</dbReference>
<keyword evidence="9" id="KW-1185">Reference proteome</keyword>
<dbReference type="Proteomes" id="UP000578819">
    <property type="component" value="Unassembled WGS sequence"/>
</dbReference>
<gene>
    <name evidence="8" type="ORF">FHR38_001390</name>
</gene>
<accession>A0A7W7SNV2</accession>
<dbReference type="InterPro" id="IPR012000">
    <property type="entry name" value="Thiamin_PyroP_enz_cen_dom"/>
</dbReference>
<dbReference type="InterPro" id="IPR029061">
    <property type="entry name" value="THDP-binding"/>
</dbReference>
<dbReference type="Gene3D" id="3.40.50.970">
    <property type="match status" value="2"/>
</dbReference>
<dbReference type="GO" id="GO:0000287">
    <property type="term" value="F:magnesium ion binding"/>
    <property type="evidence" value="ECO:0007669"/>
    <property type="project" value="InterPro"/>
</dbReference>
<dbReference type="PANTHER" id="PTHR18968:SF166">
    <property type="entry name" value="2-HYDROXYACYL-COA LYASE 2"/>
    <property type="match status" value="1"/>
</dbReference>
<protein>
    <submittedName>
        <fullName evidence="8">Acetolactate synthase-1/2/3 large subunit</fullName>
        <ecNumber evidence="8">2.2.1.6</ecNumber>
    </submittedName>
</protein>
<dbReference type="Pfam" id="PF00205">
    <property type="entry name" value="TPP_enzyme_M"/>
    <property type="match status" value="1"/>
</dbReference>
<name>A0A7W7SNV2_9ACTN</name>
<evidence type="ECO:0000313" key="9">
    <source>
        <dbReference type="Proteomes" id="UP000578819"/>
    </source>
</evidence>
<evidence type="ECO:0000259" key="5">
    <source>
        <dbReference type="Pfam" id="PF00205"/>
    </source>
</evidence>
<evidence type="ECO:0000256" key="2">
    <source>
        <dbReference type="ARBA" id="ARBA00007812"/>
    </source>
</evidence>
<feature type="domain" description="Thiamine pyrophosphate enzyme central" evidence="5">
    <location>
        <begin position="200"/>
        <end position="325"/>
    </location>
</feature>
<feature type="domain" description="Thiamine pyrophosphate enzyme TPP-binding" evidence="6">
    <location>
        <begin position="386"/>
        <end position="533"/>
    </location>
</feature>
<evidence type="ECO:0000256" key="4">
    <source>
        <dbReference type="RuleBase" id="RU362132"/>
    </source>
</evidence>
<keyword evidence="8" id="KW-0808">Transferase</keyword>
<dbReference type="NCBIfam" id="NF004516">
    <property type="entry name" value="PRK05858.1"/>
    <property type="match status" value="1"/>
</dbReference>
<dbReference type="GO" id="GO:0050660">
    <property type="term" value="F:flavin adenine dinucleotide binding"/>
    <property type="evidence" value="ECO:0007669"/>
    <property type="project" value="TreeGrafter"/>
</dbReference>
<reference evidence="8 9" key="1">
    <citation type="submission" date="2020-08" db="EMBL/GenBank/DDBJ databases">
        <title>Sequencing the genomes of 1000 actinobacteria strains.</title>
        <authorList>
            <person name="Klenk H.-P."/>
        </authorList>
    </citation>
    <scope>NUCLEOTIDE SEQUENCE [LARGE SCALE GENOMIC DNA]</scope>
    <source>
        <strain evidence="8 9">DSM 45886</strain>
    </source>
</reference>
<dbReference type="EC" id="2.2.1.6" evidence="8"/>
<dbReference type="Pfam" id="PF02775">
    <property type="entry name" value="TPP_enzyme_C"/>
    <property type="match status" value="1"/>
</dbReference>
<dbReference type="RefSeq" id="WP_184533810.1">
    <property type="nucleotide sequence ID" value="NZ_JACHJW010000001.1"/>
</dbReference>
<dbReference type="AlphaFoldDB" id="A0A7W7SNV2"/>
<evidence type="ECO:0000259" key="6">
    <source>
        <dbReference type="Pfam" id="PF02775"/>
    </source>
</evidence>
<dbReference type="CDD" id="cd02004">
    <property type="entry name" value="TPP_BZL_OCoD_HPCL"/>
    <property type="match status" value="1"/>
</dbReference>
<comment type="caution">
    <text evidence="8">The sequence shown here is derived from an EMBL/GenBank/DDBJ whole genome shotgun (WGS) entry which is preliminary data.</text>
</comment>
<dbReference type="PANTHER" id="PTHR18968">
    <property type="entry name" value="THIAMINE PYROPHOSPHATE ENZYMES"/>
    <property type="match status" value="1"/>
</dbReference>
<dbReference type="GO" id="GO:0009099">
    <property type="term" value="P:L-valine biosynthetic process"/>
    <property type="evidence" value="ECO:0007669"/>
    <property type="project" value="TreeGrafter"/>
</dbReference>
<organism evidence="8 9">
    <name type="scientific">Micromonospora polyrhachis</name>
    <dbReference type="NCBI Taxonomy" id="1282883"/>
    <lineage>
        <taxon>Bacteria</taxon>
        <taxon>Bacillati</taxon>
        <taxon>Actinomycetota</taxon>
        <taxon>Actinomycetes</taxon>
        <taxon>Micromonosporales</taxon>
        <taxon>Micromonosporaceae</taxon>
        <taxon>Micromonospora</taxon>
    </lineage>
</organism>
<dbReference type="GO" id="GO:0009097">
    <property type="term" value="P:isoleucine biosynthetic process"/>
    <property type="evidence" value="ECO:0007669"/>
    <property type="project" value="TreeGrafter"/>
</dbReference>
<dbReference type="Pfam" id="PF02776">
    <property type="entry name" value="TPP_enzyme_N"/>
    <property type="match status" value="1"/>
</dbReference>
<dbReference type="InterPro" id="IPR011766">
    <property type="entry name" value="TPP_enzyme_TPP-bd"/>
</dbReference>
<dbReference type="SUPFAM" id="SSF52518">
    <property type="entry name" value="Thiamin diphosphate-binding fold (THDP-binding)"/>
    <property type="match status" value="2"/>
</dbReference>
<dbReference type="GO" id="GO:0030976">
    <property type="term" value="F:thiamine pyrophosphate binding"/>
    <property type="evidence" value="ECO:0007669"/>
    <property type="project" value="InterPro"/>
</dbReference>
<dbReference type="InterPro" id="IPR029035">
    <property type="entry name" value="DHS-like_NAD/FAD-binding_dom"/>
</dbReference>